<protein>
    <submittedName>
        <fullName evidence="1">Uncharacterized protein</fullName>
    </submittedName>
</protein>
<dbReference type="EMBL" id="JANPWB010000016">
    <property type="protein sequence ID" value="KAJ1086032.1"/>
    <property type="molecule type" value="Genomic_DNA"/>
</dbReference>
<dbReference type="Proteomes" id="UP001066276">
    <property type="component" value="Chromosome 12"/>
</dbReference>
<keyword evidence="2" id="KW-1185">Reference proteome</keyword>
<reference evidence="1" key="1">
    <citation type="journal article" date="2022" name="bioRxiv">
        <title>Sequencing and chromosome-scale assembly of the giantPleurodeles waltlgenome.</title>
        <authorList>
            <person name="Brown T."/>
            <person name="Elewa A."/>
            <person name="Iarovenko S."/>
            <person name="Subramanian E."/>
            <person name="Araus A.J."/>
            <person name="Petzold A."/>
            <person name="Susuki M."/>
            <person name="Suzuki K.-i.T."/>
            <person name="Hayashi T."/>
            <person name="Toyoda A."/>
            <person name="Oliveira C."/>
            <person name="Osipova E."/>
            <person name="Leigh N.D."/>
            <person name="Simon A."/>
            <person name="Yun M.H."/>
        </authorList>
    </citation>
    <scope>NUCLEOTIDE SEQUENCE</scope>
    <source>
        <strain evidence="1">20211129_DDA</strain>
        <tissue evidence="1">Liver</tissue>
    </source>
</reference>
<dbReference type="AlphaFoldDB" id="A0AAV7L4Q2"/>
<organism evidence="1 2">
    <name type="scientific">Pleurodeles waltl</name>
    <name type="common">Iberian ribbed newt</name>
    <dbReference type="NCBI Taxonomy" id="8319"/>
    <lineage>
        <taxon>Eukaryota</taxon>
        <taxon>Metazoa</taxon>
        <taxon>Chordata</taxon>
        <taxon>Craniata</taxon>
        <taxon>Vertebrata</taxon>
        <taxon>Euteleostomi</taxon>
        <taxon>Amphibia</taxon>
        <taxon>Batrachia</taxon>
        <taxon>Caudata</taxon>
        <taxon>Salamandroidea</taxon>
        <taxon>Salamandridae</taxon>
        <taxon>Pleurodelinae</taxon>
        <taxon>Pleurodeles</taxon>
    </lineage>
</organism>
<comment type="caution">
    <text evidence="1">The sequence shown here is derived from an EMBL/GenBank/DDBJ whole genome shotgun (WGS) entry which is preliminary data.</text>
</comment>
<name>A0AAV7L4Q2_PLEWA</name>
<proteinExistence type="predicted"/>
<evidence type="ECO:0000313" key="2">
    <source>
        <dbReference type="Proteomes" id="UP001066276"/>
    </source>
</evidence>
<accession>A0AAV7L4Q2</accession>
<evidence type="ECO:0000313" key="1">
    <source>
        <dbReference type="EMBL" id="KAJ1086032.1"/>
    </source>
</evidence>
<sequence length="68" mass="7082">MRTGASGEGLCRGPPPLGVESSSLLGLGVKMQTRAGAFAYACSALMRCCAHLAVVYVRYVLGRCCVLC</sequence>
<gene>
    <name evidence="1" type="ORF">NDU88_006156</name>
</gene>